<accession>A0A699JPP7</accession>
<evidence type="ECO:0000256" key="1">
    <source>
        <dbReference type="SAM" id="MobiDB-lite"/>
    </source>
</evidence>
<feature type="non-terminal residue" evidence="2">
    <location>
        <position position="1"/>
    </location>
</feature>
<reference evidence="2" key="1">
    <citation type="journal article" date="2019" name="Sci. Rep.">
        <title>Draft genome of Tanacetum cinerariifolium, the natural source of mosquito coil.</title>
        <authorList>
            <person name="Yamashiro T."/>
            <person name="Shiraishi A."/>
            <person name="Satake H."/>
            <person name="Nakayama K."/>
        </authorList>
    </citation>
    <scope>NUCLEOTIDE SEQUENCE</scope>
</reference>
<protein>
    <submittedName>
        <fullName evidence="2">Uncharacterized protein</fullName>
    </submittedName>
</protein>
<proteinExistence type="predicted"/>
<comment type="caution">
    <text evidence="2">The sequence shown here is derived from an EMBL/GenBank/DDBJ whole genome shotgun (WGS) entry which is preliminary data.</text>
</comment>
<dbReference type="EMBL" id="BKCJ010436249">
    <property type="protein sequence ID" value="GFA50823.1"/>
    <property type="molecule type" value="Genomic_DNA"/>
</dbReference>
<name>A0A699JPP7_TANCI</name>
<sequence length="268" mass="30029">GVAAAVVVFGGSGVVCSEDGGPWCSMAAGVVVLTVGRRRLRERWRRVTESDLGDRIDRTMDMTIDQQVALDEAIVPHASKLRIGKRNFRLKSNIFSKESTLQLVYDVLRVTPFYKGLYHKRNVDFAYLLWKDFIYQIEHKDAKKRNEMYYPMFTKVIVHYFLSNDPSIPRRNKVNRHYVRDDQSLVAIGATPPKTKASVWKTKSSSDTTVTPPPTAAAGTRLSTSAKGKQPAKASKAKSLTALSEVAMIEAEQLKLATKRSLQQTHIS</sequence>
<dbReference type="AlphaFoldDB" id="A0A699JPP7"/>
<feature type="compositionally biased region" description="Low complexity" evidence="1">
    <location>
        <begin position="202"/>
        <end position="220"/>
    </location>
</feature>
<evidence type="ECO:0000313" key="2">
    <source>
        <dbReference type="EMBL" id="GFA50823.1"/>
    </source>
</evidence>
<gene>
    <name evidence="2" type="ORF">Tci_622795</name>
</gene>
<organism evidence="2">
    <name type="scientific">Tanacetum cinerariifolium</name>
    <name type="common">Dalmatian daisy</name>
    <name type="synonym">Chrysanthemum cinerariifolium</name>
    <dbReference type="NCBI Taxonomy" id="118510"/>
    <lineage>
        <taxon>Eukaryota</taxon>
        <taxon>Viridiplantae</taxon>
        <taxon>Streptophyta</taxon>
        <taxon>Embryophyta</taxon>
        <taxon>Tracheophyta</taxon>
        <taxon>Spermatophyta</taxon>
        <taxon>Magnoliopsida</taxon>
        <taxon>eudicotyledons</taxon>
        <taxon>Gunneridae</taxon>
        <taxon>Pentapetalae</taxon>
        <taxon>asterids</taxon>
        <taxon>campanulids</taxon>
        <taxon>Asterales</taxon>
        <taxon>Asteraceae</taxon>
        <taxon>Asteroideae</taxon>
        <taxon>Anthemideae</taxon>
        <taxon>Anthemidinae</taxon>
        <taxon>Tanacetum</taxon>
    </lineage>
</organism>
<feature type="region of interest" description="Disordered" evidence="1">
    <location>
        <begin position="197"/>
        <end position="238"/>
    </location>
</feature>